<dbReference type="STRING" id="334253.SAMN04487943_101412"/>
<protein>
    <recommendedName>
        <fullName evidence="1">Tubby C-terminal domain-containing protein</fullName>
    </recommendedName>
</protein>
<evidence type="ECO:0000313" key="2">
    <source>
        <dbReference type="EMBL" id="SFL41040.1"/>
    </source>
</evidence>
<sequence length="80" mass="9710">MVDIKHFDGFGEKGIHFKYKEKDFLLSQPLFEQAKLYMQDSLIAVWKIQITARRVEVKIYDDDFIEDKYLVIGLFHTWFY</sequence>
<dbReference type="InterPro" id="IPR056944">
    <property type="entry name" value="Tubby_C-like"/>
</dbReference>
<feature type="domain" description="Tubby C-terminal" evidence="1">
    <location>
        <begin position="3"/>
        <end position="80"/>
    </location>
</feature>
<organism evidence="2 3">
    <name type="scientific">Gracilibacillus orientalis</name>
    <dbReference type="NCBI Taxonomy" id="334253"/>
    <lineage>
        <taxon>Bacteria</taxon>
        <taxon>Bacillati</taxon>
        <taxon>Bacillota</taxon>
        <taxon>Bacilli</taxon>
        <taxon>Bacillales</taxon>
        <taxon>Bacillaceae</taxon>
        <taxon>Gracilibacillus</taxon>
    </lineage>
</organism>
<accession>A0A1I4HH05</accession>
<gene>
    <name evidence="2" type="ORF">SAMN04487943_101412</name>
</gene>
<dbReference type="Proteomes" id="UP000198565">
    <property type="component" value="Unassembled WGS sequence"/>
</dbReference>
<dbReference type="Pfam" id="PF23728">
    <property type="entry name" value="Tubby_C_like"/>
    <property type="match status" value="1"/>
</dbReference>
<name>A0A1I4HH05_9BACI</name>
<dbReference type="AlphaFoldDB" id="A0A1I4HH05"/>
<evidence type="ECO:0000313" key="3">
    <source>
        <dbReference type="Proteomes" id="UP000198565"/>
    </source>
</evidence>
<evidence type="ECO:0000259" key="1">
    <source>
        <dbReference type="Pfam" id="PF23728"/>
    </source>
</evidence>
<keyword evidence="3" id="KW-1185">Reference proteome</keyword>
<dbReference type="EMBL" id="FOTR01000001">
    <property type="protein sequence ID" value="SFL41040.1"/>
    <property type="molecule type" value="Genomic_DNA"/>
</dbReference>
<proteinExistence type="predicted"/>
<reference evidence="3" key="1">
    <citation type="submission" date="2016-10" db="EMBL/GenBank/DDBJ databases">
        <authorList>
            <person name="Varghese N."/>
            <person name="Submissions S."/>
        </authorList>
    </citation>
    <scope>NUCLEOTIDE SEQUENCE [LARGE SCALE GENOMIC DNA]</scope>
    <source>
        <strain evidence="3">CGMCC 1.4250</strain>
    </source>
</reference>